<evidence type="ECO:0000259" key="3">
    <source>
        <dbReference type="PROSITE" id="PS51035"/>
    </source>
</evidence>
<organism evidence="4">
    <name type="scientific">Oryza nivara</name>
    <name type="common">Indian wild rice</name>
    <name type="synonym">Oryza sativa f. spontanea</name>
    <dbReference type="NCBI Taxonomy" id="4536"/>
    <lineage>
        <taxon>Eukaryota</taxon>
        <taxon>Viridiplantae</taxon>
        <taxon>Streptophyta</taxon>
        <taxon>Embryophyta</taxon>
        <taxon>Tracheophyta</taxon>
        <taxon>Spermatophyta</taxon>
        <taxon>Magnoliopsida</taxon>
        <taxon>Liliopsida</taxon>
        <taxon>Poales</taxon>
        <taxon>Poaceae</taxon>
        <taxon>BOP clade</taxon>
        <taxon>Oryzoideae</taxon>
        <taxon>Oryzeae</taxon>
        <taxon>Oryzinae</taxon>
        <taxon>Oryza</taxon>
    </lineage>
</organism>
<dbReference type="OMA" id="SRRFFGY"/>
<protein>
    <recommendedName>
        <fullName evidence="3">BAG domain-containing protein</fullName>
    </recommendedName>
</protein>
<dbReference type="Pfam" id="PF02179">
    <property type="entry name" value="BAG"/>
    <property type="match status" value="1"/>
</dbReference>
<dbReference type="InterPro" id="IPR003103">
    <property type="entry name" value="BAG_domain"/>
</dbReference>
<dbReference type="HOGENOM" id="CLU_059259_0_0_1"/>
<reference evidence="4" key="2">
    <citation type="submission" date="2018-04" db="EMBL/GenBank/DDBJ databases">
        <title>OnivRS2 (Oryza nivara Reference Sequence Version 2).</title>
        <authorList>
            <person name="Zhang J."/>
            <person name="Kudrna D."/>
            <person name="Lee S."/>
            <person name="Talag J."/>
            <person name="Rajasekar S."/>
            <person name="Welchert J."/>
            <person name="Hsing Y.-I."/>
            <person name="Wing R.A."/>
        </authorList>
    </citation>
    <scope>NUCLEOTIDE SEQUENCE [LARGE SCALE GENOMIC DNA]</scope>
    <source>
        <strain evidence="4">SL10</strain>
    </source>
</reference>
<dbReference type="AlphaFoldDB" id="A0A0E0J283"/>
<dbReference type="Gramene" id="ONIVA11G13950.1">
    <property type="protein sequence ID" value="ONIVA11G13950.1"/>
    <property type="gene ID" value="ONIVA11G13950"/>
</dbReference>
<evidence type="ECO:0000313" key="4">
    <source>
        <dbReference type="EnsemblPlants" id="ONIVA11G13950.1"/>
    </source>
</evidence>
<feature type="compositionally biased region" description="Low complexity" evidence="2">
    <location>
        <begin position="261"/>
        <end position="270"/>
    </location>
</feature>
<sequence>MASSSRRFFGYDPYDYYYTSSPYDYAYPYYTPAPASTDRRRHASPRFFPAAAADEEYRYGEPVETVDVLRPSSSRRSRARPVSVSVPVQFAGSETKAKAKGCESEMSPPRSVARIGREAAAVRVQAAARGFLARRMVREVRAVEAEAEGVARKVAAEAEALRRDARGRVALGEALMRLLLRLDAVHGAREYRRRVTKRVLALQDAVDALEHVPAAPPVEEEEEEARVVADDAAPALDMEEAHDAQEDMMTPSPAQDASQLADDAPAAVDAVDMEENEMAPGSPRAEEEHGVEAEPKPEVEIPAPEAGTEMEVDGGQATGGEAETEKAVEQVVGGEMQEAEEEAEGEWEMVTAESPLEAAAADDDVEAVESSAAPAARVDEPAVQDEEKEEEGVEMKKVMEMVAALCERSAQQCAVIGALAERVDALERAVRRVEESDRRRRRNKKLKKEAKANSKSIRSCYSD</sequence>
<dbReference type="SUPFAM" id="SSF63491">
    <property type="entry name" value="BAG domain"/>
    <property type="match status" value="1"/>
</dbReference>
<dbReference type="GO" id="GO:0051087">
    <property type="term" value="F:protein-folding chaperone binding"/>
    <property type="evidence" value="ECO:0007669"/>
    <property type="project" value="InterPro"/>
</dbReference>
<feature type="region of interest" description="Disordered" evidence="2">
    <location>
        <begin position="361"/>
        <end position="393"/>
    </location>
</feature>
<evidence type="ECO:0000256" key="2">
    <source>
        <dbReference type="SAM" id="MobiDB-lite"/>
    </source>
</evidence>
<dbReference type="GO" id="GO:0009506">
    <property type="term" value="C:plasmodesma"/>
    <property type="evidence" value="ECO:0007669"/>
    <property type="project" value="TreeGrafter"/>
</dbReference>
<dbReference type="STRING" id="4536.A0A0E0J283"/>
<feature type="compositionally biased region" description="Acidic residues" evidence="2">
    <location>
        <begin position="382"/>
        <end position="392"/>
    </location>
</feature>
<dbReference type="PANTHER" id="PTHR33322">
    <property type="entry name" value="BAG DOMAIN CONTAINING PROTEIN, EXPRESSED"/>
    <property type="match status" value="1"/>
</dbReference>
<dbReference type="Gene3D" id="1.20.58.120">
    <property type="entry name" value="BAG domain"/>
    <property type="match status" value="1"/>
</dbReference>
<dbReference type="SMART" id="SM00264">
    <property type="entry name" value="BAG"/>
    <property type="match status" value="1"/>
</dbReference>
<dbReference type="Proteomes" id="UP000006591">
    <property type="component" value="Chromosome 11"/>
</dbReference>
<accession>A0A0E0J283</accession>
<feature type="domain" description="BAG" evidence="3">
    <location>
        <begin position="139"/>
        <end position="210"/>
    </location>
</feature>
<proteinExistence type="predicted"/>
<dbReference type="EnsemblPlants" id="ONIVA11G13950.1">
    <property type="protein sequence ID" value="ONIVA11G13950.1"/>
    <property type="gene ID" value="ONIVA11G13950"/>
</dbReference>
<evidence type="ECO:0000256" key="1">
    <source>
        <dbReference type="ARBA" id="ARBA00023186"/>
    </source>
</evidence>
<dbReference type="PROSITE" id="PS50096">
    <property type="entry name" value="IQ"/>
    <property type="match status" value="1"/>
</dbReference>
<evidence type="ECO:0000313" key="5">
    <source>
        <dbReference type="Proteomes" id="UP000006591"/>
    </source>
</evidence>
<feature type="compositionally biased region" description="Acidic residues" evidence="2">
    <location>
        <begin position="337"/>
        <end position="347"/>
    </location>
</feature>
<feature type="region of interest" description="Disordered" evidence="2">
    <location>
        <begin position="431"/>
        <end position="463"/>
    </location>
</feature>
<keyword evidence="5" id="KW-1185">Reference proteome</keyword>
<dbReference type="InterPro" id="IPR040400">
    <property type="entry name" value="BAG5/6/7/8"/>
</dbReference>
<feature type="compositionally biased region" description="Basic residues" evidence="2">
    <location>
        <begin position="439"/>
        <end position="448"/>
    </location>
</feature>
<dbReference type="GO" id="GO:0006457">
    <property type="term" value="P:protein folding"/>
    <property type="evidence" value="ECO:0007669"/>
    <property type="project" value="TreeGrafter"/>
</dbReference>
<dbReference type="PANTHER" id="PTHR33322:SF4">
    <property type="entry name" value="BAG DOMAIN CONTAINING PROTEIN, EXPRESSED"/>
    <property type="match status" value="1"/>
</dbReference>
<name>A0A0E0J283_ORYNI</name>
<dbReference type="InterPro" id="IPR000048">
    <property type="entry name" value="IQ_motif_EF-hand-BS"/>
</dbReference>
<dbReference type="eggNOG" id="ENOG502RY04">
    <property type="taxonomic scope" value="Eukaryota"/>
</dbReference>
<reference evidence="4" key="1">
    <citation type="submission" date="2015-04" db="UniProtKB">
        <authorList>
            <consortium name="EnsemblPlants"/>
        </authorList>
    </citation>
    <scope>IDENTIFICATION</scope>
    <source>
        <strain evidence="4">SL10</strain>
    </source>
</reference>
<feature type="region of interest" description="Disordered" evidence="2">
    <location>
        <begin position="241"/>
        <end position="348"/>
    </location>
</feature>
<keyword evidence="1" id="KW-0143">Chaperone</keyword>
<dbReference type="PROSITE" id="PS51035">
    <property type="entry name" value="BAG"/>
    <property type="match status" value="1"/>
</dbReference>
<dbReference type="InterPro" id="IPR036533">
    <property type="entry name" value="BAG_dom_sf"/>
</dbReference>
<dbReference type="SMART" id="SM00015">
    <property type="entry name" value="IQ"/>
    <property type="match status" value="1"/>
</dbReference>
<feature type="compositionally biased region" description="Basic and acidic residues" evidence="2">
    <location>
        <begin position="284"/>
        <end position="299"/>
    </location>
</feature>